<proteinExistence type="predicted"/>
<feature type="transmembrane region" description="Helical" evidence="9">
    <location>
        <begin position="420"/>
        <end position="437"/>
    </location>
</feature>
<evidence type="ECO:0000313" key="12">
    <source>
        <dbReference type="EMBL" id="MDT3428700.1"/>
    </source>
</evidence>
<feature type="domain" description="Putative mannosyltransferase YkcA/B-like C-terminal" evidence="11">
    <location>
        <begin position="656"/>
        <end position="743"/>
    </location>
</feature>
<dbReference type="EMBL" id="JAUSUY010000025">
    <property type="protein sequence ID" value="MDT3428700.1"/>
    <property type="molecule type" value="Genomic_DNA"/>
</dbReference>
<evidence type="ECO:0000256" key="6">
    <source>
        <dbReference type="ARBA" id="ARBA00022989"/>
    </source>
</evidence>
<protein>
    <submittedName>
        <fullName evidence="12">4-amino-4-deoxy-L-arabinose transferase-like glycosyltransferase</fullName>
    </submittedName>
</protein>
<feature type="compositionally biased region" description="Low complexity" evidence="8">
    <location>
        <begin position="316"/>
        <end position="331"/>
    </location>
</feature>
<reference evidence="12 13" key="1">
    <citation type="submission" date="2023-07" db="EMBL/GenBank/DDBJ databases">
        <title>Genomic Encyclopedia of Type Strains, Phase IV (KMG-IV): sequencing the most valuable type-strain genomes for metagenomic binning, comparative biology and taxonomic classification.</title>
        <authorList>
            <person name="Goeker M."/>
        </authorList>
    </citation>
    <scope>NUCLEOTIDE SEQUENCE [LARGE SCALE GENOMIC DNA]</scope>
    <source>
        <strain evidence="12 13">T98</strain>
    </source>
</reference>
<keyword evidence="4" id="KW-0808">Transferase</keyword>
<evidence type="ECO:0000256" key="1">
    <source>
        <dbReference type="ARBA" id="ARBA00004651"/>
    </source>
</evidence>
<keyword evidence="3" id="KW-0328">Glycosyltransferase</keyword>
<organism evidence="12 13">
    <name type="scientific">Paenibacillus forsythiae</name>
    <dbReference type="NCBI Taxonomy" id="365616"/>
    <lineage>
        <taxon>Bacteria</taxon>
        <taxon>Bacillati</taxon>
        <taxon>Bacillota</taxon>
        <taxon>Bacilli</taxon>
        <taxon>Bacillales</taxon>
        <taxon>Paenibacillaceae</taxon>
        <taxon>Paenibacillus</taxon>
    </lineage>
</organism>
<feature type="compositionally biased region" description="Gly residues" evidence="8">
    <location>
        <begin position="356"/>
        <end position="369"/>
    </location>
</feature>
<feature type="transmembrane region" description="Helical" evidence="9">
    <location>
        <begin position="184"/>
        <end position="201"/>
    </location>
</feature>
<feature type="transmembrane region" description="Helical" evidence="9">
    <location>
        <begin position="443"/>
        <end position="461"/>
    </location>
</feature>
<dbReference type="PANTHER" id="PTHR33908:SF3">
    <property type="entry name" value="UNDECAPRENYL PHOSPHATE-ALPHA-4-AMINO-4-DEOXY-L-ARABINOSE ARABINOSYL TRANSFERASE"/>
    <property type="match status" value="1"/>
</dbReference>
<name>A0ABU3HG94_9BACL</name>
<comment type="caution">
    <text evidence="12">The sequence shown here is derived from an EMBL/GenBank/DDBJ whole genome shotgun (WGS) entry which is preliminary data.</text>
</comment>
<feature type="region of interest" description="Disordered" evidence="8">
    <location>
        <begin position="286"/>
        <end position="369"/>
    </location>
</feature>
<dbReference type="Proteomes" id="UP001248709">
    <property type="component" value="Unassembled WGS sequence"/>
</dbReference>
<evidence type="ECO:0000256" key="4">
    <source>
        <dbReference type="ARBA" id="ARBA00022679"/>
    </source>
</evidence>
<feature type="region of interest" description="Disordered" evidence="8">
    <location>
        <begin position="572"/>
        <end position="647"/>
    </location>
</feature>
<feature type="transmembrane region" description="Helical" evidence="9">
    <location>
        <begin position="115"/>
        <end position="133"/>
    </location>
</feature>
<feature type="compositionally biased region" description="Low complexity" evidence="8">
    <location>
        <begin position="595"/>
        <end position="623"/>
    </location>
</feature>
<keyword evidence="7 9" id="KW-0472">Membrane</keyword>
<feature type="transmembrane region" description="Helical" evidence="9">
    <location>
        <begin position="529"/>
        <end position="550"/>
    </location>
</feature>
<dbReference type="Pfam" id="PF13231">
    <property type="entry name" value="PMT_2"/>
    <property type="match status" value="1"/>
</dbReference>
<feature type="transmembrane region" description="Helical" evidence="9">
    <location>
        <begin position="473"/>
        <end position="492"/>
    </location>
</feature>
<evidence type="ECO:0000256" key="8">
    <source>
        <dbReference type="SAM" id="MobiDB-lite"/>
    </source>
</evidence>
<feature type="compositionally biased region" description="Gly residues" evidence="8">
    <location>
        <begin position="572"/>
        <end position="594"/>
    </location>
</feature>
<evidence type="ECO:0000256" key="9">
    <source>
        <dbReference type="SAM" id="Phobius"/>
    </source>
</evidence>
<evidence type="ECO:0000313" key="13">
    <source>
        <dbReference type="Proteomes" id="UP001248709"/>
    </source>
</evidence>
<dbReference type="PANTHER" id="PTHR33908">
    <property type="entry name" value="MANNOSYLTRANSFERASE YKCB-RELATED"/>
    <property type="match status" value="1"/>
</dbReference>
<feature type="transmembrane region" description="Helical" evidence="9">
    <location>
        <begin position="390"/>
        <end position="408"/>
    </location>
</feature>
<evidence type="ECO:0000256" key="3">
    <source>
        <dbReference type="ARBA" id="ARBA00022676"/>
    </source>
</evidence>
<keyword evidence="2" id="KW-1003">Cell membrane</keyword>
<dbReference type="Pfam" id="PF24878">
    <property type="entry name" value="YkcB_C"/>
    <property type="match status" value="1"/>
</dbReference>
<keyword evidence="5 9" id="KW-0812">Transmembrane</keyword>
<dbReference type="InterPro" id="IPR050297">
    <property type="entry name" value="LipidA_mod_glycosyltrf_83"/>
</dbReference>
<evidence type="ECO:0000256" key="7">
    <source>
        <dbReference type="ARBA" id="ARBA00023136"/>
    </source>
</evidence>
<feature type="transmembrane region" description="Helical" evidence="9">
    <location>
        <begin position="12"/>
        <end position="29"/>
    </location>
</feature>
<keyword evidence="13" id="KW-1185">Reference proteome</keyword>
<dbReference type="InterPro" id="IPR056785">
    <property type="entry name" value="YkcA/B-like_C"/>
</dbReference>
<evidence type="ECO:0000259" key="10">
    <source>
        <dbReference type="Pfam" id="PF13231"/>
    </source>
</evidence>
<feature type="transmembrane region" description="Helical" evidence="9">
    <location>
        <begin position="139"/>
        <end position="155"/>
    </location>
</feature>
<keyword evidence="6 9" id="KW-1133">Transmembrane helix</keyword>
<sequence length="770" mass="80225">MRLIRKLGSEPVLAAILLLAAFLYGYGIWNDKYVNLYYTSAVGSMLQSWHNFFYASLDSAGSVTVDKPPVVFWIQTLFAWVFGLKGWSVILPQVLAGVGSVLLVYLLVKPAFGLAAARIGALAMALTPVAAAVSRTNNIDSMLVFTLLLATWFLFRGARTSKIGSLIAAFALIGVAFNEKMLQAYMVVPAFYLFYWLALKMNWKKKAGVLAACTAVMLAVSVSWAVIVDSVPASERPFIGSSTTNSVMKLAFGYNGVSRLTGDTGNGGRGGFPQGMNGEMPLWNGADGQGMPGMNAGMPGMNGGNGDGQDGGGQAAGQSTDAASGASADGGQQDGGMPGQFPGNGTDDGGRREFGQMGGGRGMNGGSGGMFNTGTAGPLRLFQSELSGQASWLLPFILCGCVGIFSSLRRRQVTQEHKEAIFWLAWLLPVAGFFSVAGFFHQYYLIMMAPPIAALAGAGFVKLWSLYREHTGWLAWLLPAAILATAGFQWYILHPYAETIGAGWPIGILVGGLAAAGLLALFKVRSRPLSRIAGIAGLLVLLLGPLYWSLTPIAYGLNSMIPAAGPDSRSGMGGGMNRVIGGGSGDDGMTGVPGGADAQSGASVQSGAAQDGANQDDANAQNGTGAPSDDSARDSRSGEVQFGFGGNGSESVNESLVAYLKEHNTGEEYLFAAMNYSTGGPYIIEGNKVVILNGFSGSDVVYTTETLQALVGSGKVKYFYISGGGGMGGGREGNSELTAWITGHGTEIPSSEWQGASSGTSGTLYEVTLN</sequence>
<feature type="transmembrane region" description="Helical" evidence="9">
    <location>
        <begin position="162"/>
        <end position="178"/>
    </location>
</feature>
<evidence type="ECO:0000256" key="2">
    <source>
        <dbReference type="ARBA" id="ARBA00022475"/>
    </source>
</evidence>
<feature type="transmembrane region" description="Helical" evidence="9">
    <location>
        <begin position="87"/>
        <end position="108"/>
    </location>
</feature>
<accession>A0ABU3HG94</accession>
<feature type="domain" description="Glycosyltransferase RgtA/B/C/D-like" evidence="10">
    <location>
        <begin position="66"/>
        <end position="224"/>
    </location>
</feature>
<comment type="subcellular location">
    <subcellularLocation>
        <location evidence="1">Cell membrane</location>
        <topology evidence="1">Multi-pass membrane protein</topology>
    </subcellularLocation>
</comment>
<dbReference type="RefSeq" id="WP_312001373.1">
    <property type="nucleotide sequence ID" value="NZ_JAUSUY010000025.1"/>
</dbReference>
<evidence type="ECO:0000256" key="5">
    <source>
        <dbReference type="ARBA" id="ARBA00022692"/>
    </source>
</evidence>
<feature type="transmembrane region" description="Helical" evidence="9">
    <location>
        <begin position="504"/>
        <end position="522"/>
    </location>
</feature>
<dbReference type="InterPro" id="IPR038731">
    <property type="entry name" value="RgtA/B/C-like"/>
</dbReference>
<gene>
    <name evidence="12" type="ORF">J2Z22_004293</name>
</gene>
<feature type="transmembrane region" description="Helical" evidence="9">
    <location>
        <begin position="208"/>
        <end position="227"/>
    </location>
</feature>
<evidence type="ECO:0000259" key="11">
    <source>
        <dbReference type="Pfam" id="PF24878"/>
    </source>
</evidence>
<feature type="compositionally biased region" description="Gly residues" evidence="8">
    <location>
        <begin position="300"/>
        <end position="315"/>
    </location>
</feature>